<gene>
    <name evidence="5" type="ordered locus">Caul_2080</name>
</gene>
<evidence type="ECO:0000256" key="2">
    <source>
        <dbReference type="ARBA" id="ARBA00022679"/>
    </source>
</evidence>
<dbReference type="InterPro" id="IPR041698">
    <property type="entry name" value="Methyltransf_25"/>
</dbReference>
<accession>B0T6Z3</accession>
<dbReference type="AlphaFoldDB" id="B0T6Z3"/>
<evidence type="ECO:0000256" key="1">
    <source>
        <dbReference type="ARBA" id="ARBA00022603"/>
    </source>
</evidence>
<dbReference type="PANTHER" id="PTHR43464:SF19">
    <property type="entry name" value="UBIQUINONE BIOSYNTHESIS O-METHYLTRANSFERASE, MITOCHONDRIAL"/>
    <property type="match status" value="1"/>
</dbReference>
<name>B0T6Z3_CAUSK</name>
<dbReference type="OrthoDB" id="7628122at2"/>
<evidence type="ECO:0000256" key="3">
    <source>
        <dbReference type="ARBA" id="ARBA00022691"/>
    </source>
</evidence>
<sequence length="329" mass="36964">MPDVKSAPPNEDRPASPFDVEACYRLFLGRCGESPEAIASHLSDAPSVWTLIDRFRMAPEARRQLIYEASQKIHEDQDARGQEPVLDEAQAQAFAAHIEKVWSRYGREEAFFSVLTDPRYLSRNLHDAELNEFYASGEAEVRRFLAICARNEVQPRADWSVLELGCGVARMGEAFAQRFSVYAGVDISASHLAIARERLRARRVINASLRLLGDFLNDGDGYDVFYSVIVLQHNPPPIMDRLLDVGLRRLNPGGYAFFQVPCFLYDYAFRAETYLAERGQGQTMEMHALPQRHVFALLAKHGLQPIEAAPDGLIGPIGLSYSFLARKAC</sequence>
<dbReference type="STRING" id="366602.Caul_2080"/>
<dbReference type="GO" id="GO:0032259">
    <property type="term" value="P:methylation"/>
    <property type="evidence" value="ECO:0007669"/>
    <property type="project" value="UniProtKB-KW"/>
</dbReference>
<dbReference type="Pfam" id="PF13649">
    <property type="entry name" value="Methyltransf_25"/>
    <property type="match status" value="1"/>
</dbReference>
<dbReference type="PANTHER" id="PTHR43464">
    <property type="entry name" value="METHYLTRANSFERASE"/>
    <property type="match status" value="1"/>
</dbReference>
<dbReference type="InterPro" id="IPR029063">
    <property type="entry name" value="SAM-dependent_MTases_sf"/>
</dbReference>
<dbReference type="Gene3D" id="3.40.50.150">
    <property type="entry name" value="Vaccinia Virus protein VP39"/>
    <property type="match status" value="1"/>
</dbReference>
<evidence type="ECO:0000259" key="4">
    <source>
        <dbReference type="Pfam" id="PF13649"/>
    </source>
</evidence>
<keyword evidence="2 5" id="KW-0808">Transferase</keyword>
<reference evidence="5" key="1">
    <citation type="submission" date="2008-01" db="EMBL/GenBank/DDBJ databases">
        <title>Complete sequence of chromosome of Caulobacter sp. K31.</title>
        <authorList>
            <consortium name="US DOE Joint Genome Institute"/>
            <person name="Copeland A."/>
            <person name="Lucas S."/>
            <person name="Lapidus A."/>
            <person name="Barry K."/>
            <person name="Glavina del Rio T."/>
            <person name="Dalin E."/>
            <person name="Tice H."/>
            <person name="Pitluck S."/>
            <person name="Bruce D."/>
            <person name="Goodwin L."/>
            <person name="Thompson L.S."/>
            <person name="Brettin T."/>
            <person name="Detter J.C."/>
            <person name="Han C."/>
            <person name="Schmutz J."/>
            <person name="Larimer F."/>
            <person name="Land M."/>
            <person name="Hauser L."/>
            <person name="Kyrpides N."/>
            <person name="Kim E."/>
            <person name="Stephens C."/>
            <person name="Richardson P."/>
        </authorList>
    </citation>
    <scope>NUCLEOTIDE SEQUENCE [LARGE SCALE GENOMIC DNA]</scope>
    <source>
        <strain evidence="5">K31</strain>
    </source>
</reference>
<proteinExistence type="predicted"/>
<dbReference type="EMBL" id="CP000927">
    <property type="protein sequence ID" value="ABZ71208.1"/>
    <property type="molecule type" value="Genomic_DNA"/>
</dbReference>
<dbReference type="CDD" id="cd02440">
    <property type="entry name" value="AdoMet_MTases"/>
    <property type="match status" value="1"/>
</dbReference>
<protein>
    <submittedName>
        <fullName evidence="5">Methyltransferase type 12</fullName>
    </submittedName>
</protein>
<feature type="domain" description="Methyltransferase" evidence="4">
    <location>
        <begin position="161"/>
        <end position="254"/>
    </location>
</feature>
<keyword evidence="1 5" id="KW-0489">Methyltransferase</keyword>
<organism evidence="5">
    <name type="scientific">Caulobacter sp. (strain K31)</name>
    <dbReference type="NCBI Taxonomy" id="366602"/>
    <lineage>
        <taxon>Bacteria</taxon>
        <taxon>Pseudomonadati</taxon>
        <taxon>Pseudomonadota</taxon>
        <taxon>Alphaproteobacteria</taxon>
        <taxon>Caulobacterales</taxon>
        <taxon>Caulobacteraceae</taxon>
        <taxon>Caulobacter</taxon>
    </lineage>
</organism>
<evidence type="ECO:0000313" key="5">
    <source>
        <dbReference type="EMBL" id="ABZ71208.1"/>
    </source>
</evidence>
<dbReference type="eggNOG" id="COG2265">
    <property type="taxonomic scope" value="Bacteria"/>
</dbReference>
<keyword evidence="3" id="KW-0949">S-adenosyl-L-methionine</keyword>
<dbReference type="KEGG" id="cak:Caul_2080"/>
<dbReference type="SUPFAM" id="SSF53335">
    <property type="entry name" value="S-adenosyl-L-methionine-dependent methyltransferases"/>
    <property type="match status" value="1"/>
</dbReference>
<dbReference type="HOGENOM" id="CLU_841829_0_0_5"/>
<dbReference type="GO" id="GO:0008168">
    <property type="term" value="F:methyltransferase activity"/>
    <property type="evidence" value="ECO:0007669"/>
    <property type="project" value="UniProtKB-KW"/>
</dbReference>